<reference evidence="1 2" key="1">
    <citation type="journal article" date="2018" name="Arch. Microbiol.">
        <title>New insights into the metabolic potential of the phototrophic purple bacterium Rhodopila globiformis DSM 161(T) from its draft genome sequence and evidence for a vanadium-dependent nitrogenase.</title>
        <authorList>
            <person name="Imhoff J.F."/>
            <person name="Rahn T."/>
            <person name="Kunzel S."/>
            <person name="Neulinger S.C."/>
        </authorList>
    </citation>
    <scope>NUCLEOTIDE SEQUENCE [LARGE SCALE GENOMIC DNA]</scope>
    <source>
        <strain evidence="1 2">DSM 161</strain>
    </source>
</reference>
<keyword evidence="2" id="KW-1185">Reference proteome</keyword>
<dbReference type="AlphaFoldDB" id="A0A2S6NHT9"/>
<gene>
    <name evidence="1" type="ORF">CCS01_12330</name>
</gene>
<dbReference type="EMBL" id="NHRY01000128">
    <property type="protein sequence ID" value="PPQ34161.1"/>
    <property type="molecule type" value="Genomic_DNA"/>
</dbReference>
<protein>
    <submittedName>
        <fullName evidence="1">Uncharacterized protein</fullName>
    </submittedName>
</protein>
<evidence type="ECO:0000313" key="1">
    <source>
        <dbReference type="EMBL" id="PPQ34161.1"/>
    </source>
</evidence>
<dbReference type="Proteomes" id="UP000239724">
    <property type="component" value="Unassembled WGS sequence"/>
</dbReference>
<sequence length="728" mass="78421">MPPVFDRTTPIVDFGATSSPLRREAHRWLVWPALAYKVLLPSRGNPPFNVFQRAALDMCRAGVSNAEAISRRLALPLDLIGFVIEQLLSIGMLDEARAPTHRALRLMNHDDEPSEVQDAGYVFVDGVDGRRVWPRVHRGSLPIVDAEFEHSKAKFQRGTPGRPEQVLANVVWPGSGAQPSAPSAYEAQRAARHHARRVRAFRREVSRGDADDVLDGLKSAGLRVIDVEPEPIFVASYVFLPKDARQRSWLVADPLGLGISDVLRPGLTKLAKQGKHGLPELLEKVAGQAWHVDEGDLALYLAEATKAATGRVERRLGDAATLLPADVLARLADADVRLEGAQTAKPIEDFLGNAYAALECVFGWMVSLYPDPSLFSALGDNAPENAPLLRRVAEQVGFTVSSRTLPLLSVTRGIVKGAICFGNKTLPGRLAAALLAAQRNSDHPLVTLAAREPDALECFAEIGRLRINASHDTSTIPSAGVTVEMRDRLFAVLRALVGAGAVDVETDTFEPSWGADLLLRVRARAERASESYPGLAERPNVRSRVIEMHHAALLVKLLAASAATASGTLSTRARDALVAFTIVMEAAFAELEAEASTPASIVQTISNDREQNAVQLASAAVAVGFEVEPSGQLPKALTHAKANRIRRAALGQGETLSARVAAQLLAAQQQSDHPLREVAKRLPTLLLDVGRLVDARGHGDDVVVTAAEVAEIETMVANDIRAMLEAID</sequence>
<proteinExistence type="predicted"/>
<accession>A0A2S6NHT9</accession>
<evidence type="ECO:0000313" key="2">
    <source>
        <dbReference type="Proteomes" id="UP000239724"/>
    </source>
</evidence>
<name>A0A2S6NHT9_RHOGL</name>
<organism evidence="1 2">
    <name type="scientific">Rhodopila globiformis</name>
    <name type="common">Rhodopseudomonas globiformis</name>
    <dbReference type="NCBI Taxonomy" id="1071"/>
    <lineage>
        <taxon>Bacteria</taxon>
        <taxon>Pseudomonadati</taxon>
        <taxon>Pseudomonadota</taxon>
        <taxon>Alphaproteobacteria</taxon>
        <taxon>Acetobacterales</taxon>
        <taxon>Acetobacteraceae</taxon>
        <taxon>Rhodopila</taxon>
    </lineage>
</organism>
<comment type="caution">
    <text evidence="1">The sequence shown here is derived from an EMBL/GenBank/DDBJ whole genome shotgun (WGS) entry which is preliminary data.</text>
</comment>